<keyword evidence="1" id="KW-0472">Membrane</keyword>
<feature type="transmembrane region" description="Helical" evidence="1">
    <location>
        <begin position="130"/>
        <end position="148"/>
    </location>
</feature>
<feature type="transmembrane region" description="Helical" evidence="1">
    <location>
        <begin position="362"/>
        <end position="382"/>
    </location>
</feature>
<evidence type="ECO:0000256" key="1">
    <source>
        <dbReference type="SAM" id="Phobius"/>
    </source>
</evidence>
<feature type="transmembrane region" description="Helical" evidence="1">
    <location>
        <begin position="154"/>
        <end position="177"/>
    </location>
</feature>
<proteinExistence type="predicted"/>
<dbReference type="AlphaFoldDB" id="A0A927BBB9"/>
<feature type="transmembrane region" description="Helical" evidence="1">
    <location>
        <begin position="96"/>
        <end position="118"/>
    </location>
</feature>
<reference evidence="2" key="1">
    <citation type="submission" date="2020-09" db="EMBL/GenBank/DDBJ databases">
        <authorList>
            <person name="Kim M.K."/>
        </authorList>
    </citation>
    <scope>NUCLEOTIDE SEQUENCE</scope>
    <source>
        <strain evidence="2">BT664</strain>
    </source>
</reference>
<evidence type="ECO:0000313" key="2">
    <source>
        <dbReference type="EMBL" id="MBD2766888.1"/>
    </source>
</evidence>
<organism evidence="2 3">
    <name type="scientific">Hymenobacter montanus</name>
    <dbReference type="NCBI Taxonomy" id="2771359"/>
    <lineage>
        <taxon>Bacteria</taxon>
        <taxon>Pseudomonadati</taxon>
        <taxon>Bacteroidota</taxon>
        <taxon>Cytophagia</taxon>
        <taxon>Cytophagales</taxon>
        <taxon>Hymenobacteraceae</taxon>
        <taxon>Hymenobacter</taxon>
    </lineage>
</organism>
<dbReference type="EMBL" id="JACXAD010000003">
    <property type="protein sequence ID" value="MBD2766888.1"/>
    <property type="molecule type" value="Genomic_DNA"/>
</dbReference>
<name>A0A927BBB9_9BACT</name>
<feature type="transmembrane region" description="Helical" evidence="1">
    <location>
        <begin position="5"/>
        <end position="24"/>
    </location>
</feature>
<feature type="transmembrane region" description="Helical" evidence="1">
    <location>
        <begin position="189"/>
        <end position="206"/>
    </location>
</feature>
<feature type="transmembrane region" description="Helical" evidence="1">
    <location>
        <begin position="298"/>
        <end position="318"/>
    </location>
</feature>
<sequence>MNKRYWLGLSVVLIVLDIILTYWHNYQLPLDGDLVHIVLPAPYYAKVLEDPFGWGVLTKNEAYAATNRFFAHASMSLYWKQVPRLLQHFTSPINSLYIASALFNTAVQILILVILAAYVRLGARIKSNSWNFWLGVVLMTPLFQTAGFAEQMGIVNHAITYSFFYALPIALLLLMLWPFFRAACLNQPLHLRPWQMVLLVLLMVVIAFNGPIATAAVAVLMICIGLYWASQQWQHRAFRLRVGWLSGQAISLLVILAIFSIYSIYIGQSNIENVNTHTLSELYRLLPTGFQQQITLDWGLPLLIGALLVNPLLIRLFVPISSERQHILKSLRWVGLFAVVFILLLPFGGYRPYRPYLIRGDSILPILIGLFFAYGISTLFLLGQLRGRIRACYAVVVALFSGAFIYADLIIKMPYNSDCERWALEQIAQSPDPVVHISPYCTLLHWSSMNDSQDSKIAGEMLHYWGVTTTAKLYDQK</sequence>
<keyword evidence="3" id="KW-1185">Reference proteome</keyword>
<feature type="transmembrane region" description="Helical" evidence="1">
    <location>
        <begin position="242"/>
        <end position="265"/>
    </location>
</feature>
<dbReference type="RefSeq" id="WP_191003724.1">
    <property type="nucleotide sequence ID" value="NZ_JACXAD010000003.1"/>
</dbReference>
<keyword evidence="1" id="KW-0812">Transmembrane</keyword>
<evidence type="ECO:0000313" key="3">
    <source>
        <dbReference type="Proteomes" id="UP000612233"/>
    </source>
</evidence>
<accession>A0A927BBB9</accession>
<feature type="transmembrane region" description="Helical" evidence="1">
    <location>
        <begin position="330"/>
        <end position="350"/>
    </location>
</feature>
<feature type="transmembrane region" description="Helical" evidence="1">
    <location>
        <begin position="391"/>
        <end position="411"/>
    </location>
</feature>
<comment type="caution">
    <text evidence="2">The sequence shown here is derived from an EMBL/GenBank/DDBJ whole genome shotgun (WGS) entry which is preliminary data.</text>
</comment>
<dbReference type="Proteomes" id="UP000612233">
    <property type="component" value="Unassembled WGS sequence"/>
</dbReference>
<protein>
    <submittedName>
        <fullName evidence="2">Uncharacterized protein</fullName>
    </submittedName>
</protein>
<feature type="transmembrane region" description="Helical" evidence="1">
    <location>
        <begin position="212"/>
        <end position="230"/>
    </location>
</feature>
<keyword evidence="1" id="KW-1133">Transmembrane helix</keyword>
<gene>
    <name evidence="2" type="ORF">IC235_03155</name>
</gene>